<dbReference type="AlphaFoldDB" id="A0A4Y2D3X3"/>
<dbReference type="Proteomes" id="UP000499080">
    <property type="component" value="Unassembled WGS sequence"/>
</dbReference>
<evidence type="ECO:0000313" key="2">
    <source>
        <dbReference type="Proteomes" id="UP000499080"/>
    </source>
</evidence>
<dbReference type="EMBL" id="BGPR01000293">
    <property type="protein sequence ID" value="GBM11009.1"/>
    <property type="molecule type" value="Genomic_DNA"/>
</dbReference>
<gene>
    <name evidence="1" type="ORF">AVEN_1341_1</name>
</gene>
<comment type="caution">
    <text evidence="1">The sequence shown here is derived from an EMBL/GenBank/DDBJ whole genome shotgun (WGS) entry which is preliminary data.</text>
</comment>
<sequence length="109" mass="12159">MFSGRLRVPCSLQTLTRLSSGCRTNLDSSVNITLPASYTTACFAYFSTRNRGWLLPNIFPYFLLSVRQIPASLIQTGLRKLTFSSPCLTFGSECIFDVLPDHKLHAVLP</sequence>
<proteinExistence type="predicted"/>
<organism evidence="1 2">
    <name type="scientific">Araneus ventricosus</name>
    <name type="common">Orbweaver spider</name>
    <name type="synonym">Epeira ventricosa</name>
    <dbReference type="NCBI Taxonomy" id="182803"/>
    <lineage>
        <taxon>Eukaryota</taxon>
        <taxon>Metazoa</taxon>
        <taxon>Ecdysozoa</taxon>
        <taxon>Arthropoda</taxon>
        <taxon>Chelicerata</taxon>
        <taxon>Arachnida</taxon>
        <taxon>Araneae</taxon>
        <taxon>Araneomorphae</taxon>
        <taxon>Entelegynae</taxon>
        <taxon>Araneoidea</taxon>
        <taxon>Araneidae</taxon>
        <taxon>Araneus</taxon>
    </lineage>
</organism>
<evidence type="ECO:0000313" key="1">
    <source>
        <dbReference type="EMBL" id="GBM11009.1"/>
    </source>
</evidence>
<keyword evidence="2" id="KW-1185">Reference proteome</keyword>
<protein>
    <submittedName>
        <fullName evidence="1">Uncharacterized protein</fullName>
    </submittedName>
</protein>
<reference evidence="1 2" key="1">
    <citation type="journal article" date="2019" name="Sci. Rep.">
        <title>Orb-weaving spider Araneus ventricosus genome elucidates the spidroin gene catalogue.</title>
        <authorList>
            <person name="Kono N."/>
            <person name="Nakamura H."/>
            <person name="Ohtoshi R."/>
            <person name="Moran D.A.P."/>
            <person name="Shinohara A."/>
            <person name="Yoshida Y."/>
            <person name="Fujiwara M."/>
            <person name="Mori M."/>
            <person name="Tomita M."/>
            <person name="Arakawa K."/>
        </authorList>
    </citation>
    <scope>NUCLEOTIDE SEQUENCE [LARGE SCALE GENOMIC DNA]</scope>
</reference>
<accession>A0A4Y2D3X3</accession>
<name>A0A4Y2D3X3_ARAVE</name>